<organism evidence="2 3">
    <name type="scientific">Candidatus Magnetoglobus multicellularis str. Araruama</name>
    <dbReference type="NCBI Taxonomy" id="890399"/>
    <lineage>
        <taxon>Bacteria</taxon>
        <taxon>Pseudomonadati</taxon>
        <taxon>Thermodesulfobacteriota</taxon>
        <taxon>Desulfobacteria</taxon>
        <taxon>Desulfobacterales</taxon>
        <taxon>Desulfobacteraceae</taxon>
        <taxon>Candidatus Magnetoglobus</taxon>
    </lineage>
</organism>
<evidence type="ECO:0000313" key="3">
    <source>
        <dbReference type="Proteomes" id="UP000189670"/>
    </source>
</evidence>
<accession>A0A1V1PGQ8</accession>
<dbReference type="EMBL" id="ATBP01000028">
    <property type="protein sequence ID" value="ETR73978.1"/>
    <property type="molecule type" value="Genomic_DNA"/>
</dbReference>
<name>A0A1V1PGQ8_9BACT</name>
<evidence type="ECO:0000313" key="2">
    <source>
        <dbReference type="EMBL" id="ETR73978.1"/>
    </source>
</evidence>
<sequence>MKYLSLSDNPEYYFDVIIFDLKYSIRTVKRGQDFLMDIYDSELNPLIKGILILPGVFLLNNYGSIPFNLYTDDIKDPFSQTKLQVTKK</sequence>
<protein>
    <recommendedName>
        <fullName evidence="1">Cyanophage baseplate Pam3 plug gp18 domain-containing protein</fullName>
    </recommendedName>
</protein>
<feature type="domain" description="Cyanophage baseplate Pam3 plug gp18" evidence="1">
    <location>
        <begin position="1"/>
        <end position="74"/>
    </location>
</feature>
<dbReference type="InterPro" id="IPR054252">
    <property type="entry name" value="Pam3_gp18"/>
</dbReference>
<reference evidence="3" key="1">
    <citation type="submission" date="2012-11" db="EMBL/GenBank/DDBJ databases">
        <authorList>
            <person name="Lucero-Rivera Y.E."/>
            <person name="Tovar-Ramirez D."/>
        </authorList>
    </citation>
    <scope>NUCLEOTIDE SEQUENCE [LARGE SCALE GENOMIC DNA]</scope>
    <source>
        <strain evidence="3">Araruama</strain>
    </source>
</reference>
<comment type="caution">
    <text evidence="2">The sequence shown here is derived from an EMBL/GenBank/DDBJ whole genome shotgun (WGS) entry which is preliminary data.</text>
</comment>
<dbReference type="Pfam" id="PF22479">
    <property type="entry name" value="Pam3_gp18"/>
    <property type="match status" value="1"/>
</dbReference>
<dbReference type="AlphaFoldDB" id="A0A1V1PGQ8"/>
<proteinExistence type="predicted"/>
<dbReference type="Proteomes" id="UP000189670">
    <property type="component" value="Unassembled WGS sequence"/>
</dbReference>
<evidence type="ECO:0000259" key="1">
    <source>
        <dbReference type="Pfam" id="PF22479"/>
    </source>
</evidence>
<gene>
    <name evidence="2" type="ORF">OMM_06606</name>
</gene>